<dbReference type="PANTHER" id="PTHR33607:SF2">
    <property type="entry name" value="ENDONUCLEASE-1"/>
    <property type="match status" value="1"/>
</dbReference>
<dbReference type="KEGG" id="had:CDV25_08745"/>
<evidence type="ECO:0000256" key="3">
    <source>
        <dbReference type="ARBA" id="ARBA00022801"/>
    </source>
</evidence>
<comment type="similarity">
    <text evidence="1">Belongs to the EndA/NucM nuclease family.</text>
</comment>
<dbReference type="Pfam" id="PF04231">
    <property type="entry name" value="Endonuclease_1"/>
    <property type="match status" value="1"/>
</dbReference>
<name>A0A2U8FEY3_9HELI</name>
<dbReference type="Proteomes" id="UP000244890">
    <property type="component" value="Chromosome"/>
</dbReference>
<sequence>MRFLVSILVILQISLADSFATAKTTLIQFLQDNPHYQRDFYCNTPFRWVKNSFQIIPSPSYTPRNRYTKEGKINLRARQIELEHIMPAHTFGKHLACWKRGGRRECANDSLFKKMEGDLQNIVPVIGEINADRGNLPFREAPKRWLLNQYGQCKVYANFKDKEFYPANYSKGWIARSYLYMEKTYKIRLSKTERQLMQRWNRMYPMDKKERDFRNFLRVQKMQKLMRF</sequence>
<dbReference type="SUPFAM" id="SSF54060">
    <property type="entry name" value="His-Me finger endonucleases"/>
    <property type="match status" value="1"/>
</dbReference>
<evidence type="ECO:0000256" key="2">
    <source>
        <dbReference type="ARBA" id="ARBA00022722"/>
    </source>
</evidence>
<dbReference type="GO" id="GO:0004518">
    <property type="term" value="F:nuclease activity"/>
    <property type="evidence" value="ECO:0007669"/>
    <property type="project" value="UniProtKB-KW"/>
</dbReference>
<evidence type="ECO:0000313" key="6">
    <source>
        <dbReference type="Proteomes" id="UP000244890"/>
    </source>
</evidence>
<feature type="signal peptide" evidence="4">
    <location>
        <begin position="1"/>
        <end position="22"/>
    </location>
</feature>
<dbReference type="RefSeq" id="WP_108911616.1">
    <property type="nucleotide sequence ID" value="NZ_CP021886.1"/>
</dbReference>
<evidence type="ECO:0000256" key="1">
    <source>
        <dbReference type="ARBA" id="ARBA00006429"/>
    </source>
</evidence>
<evidence type="ECO:0000256" key="4">
    <source>
        <dbReference type="SAM" id="SignalP"/>
    </source>
</evidence>
<dbReference type="GO" id="GO:0016787">
    <property type="term" value="F:hydrolase activity"/>
    <property type="evidence" value="ECO:0007669"/>
    <property type="project" value="UniProtKB-KW"/>
</dbReference>
<organism evidence="5 6">
    <name type="scientific">Helicobacter apodemus</name>
    <dbReference type="NCBI Taxonomy" id="135569"/>
    <lineage>
        <taxon>Bacteria</taxon>
        <taxon>Pseudomonadati</taxon>
        <taxon>Campylobacterota</taxon>
        <taxon>Epsilonproteobacteria</taxon>
        <taxon>Campylobacterales</taxon>
        <taxon>Helicobacteraceae</taxon>
        <taxon>Helicobacter</taxon>
    </lineage>
</organism>
<dbReference type="PANTHER" id="PTHR33607">
    <property type="entry name" value="ENDONUCLEASE-1"/>
    <property type="match status" value="1"/>
</dbReference>
<evidence type="ECO:0000313" key="5">
    <source>
        <dbReference type="EMBL" id="AWI34840.1"/>
    </source>
</evidence>
<dbReference type="OrthoDB" id="9800417at2"/>
<dbReference type="InterPro" id="IPR007346">
    <property type="entry name" value="Endonuclease-I"/>
</dbReference>
<proteinExistence type="inferred from homology"/>
<keyword evidence="4" id="KW-0732">Signal</keyword>
<keyword evidence="2" id="KW-0540">Nuclease</keyword>
<dbReference type="AlphaFoldDB" id="A0A2U8FEY3"/>
<reference evidence="5 6" key="1">
    <citation type="submission" date="2017-06" db="EMBL/GenBank/DDBJ databases">
        <title>Complete genome of Helicobacter apodemus.</title>
        <authorList>
            <person name="Cho S."/>
        </authorList>
    </citation>
    <scope>NUCLEOTIDE SEQUENCE [LARGE SCALE GENOMIC DNA]</scope>
    <source>
        <strain evidence="6">SNUVETPUB-15-01</strain>
    </source>
</reference>
<protein>
    <submittedName>
        <fullName evidence="5">Deoxyribonuclease</fullName>
    </submittedName>
</protein>
<keyword evidence="3" id="KW-0378">Hydrolase</keyword>
<dbReference type="InterPro" id="IPR044925">
    <property type="entry name" value="His-Me_finger_sf"/>
</dbReference>
<dbReference type="EMBL" id="CP021886">
    <property type="protein sequence ID" value="AWI34840.1"/>
    <property type="molecule type" value="Genomic_DNA"/>
</dbReference>
<accession>A0A2U8FEY3</accession>
<feature type="chain" id="PRO_5015873771" evidence="4">
    <location>
        <begin position="23"/>
        <end position="228"/>
    </location>
</feature>
<gene>
    <name evidence="5" type="ORF">CDV25_08745</name>
</gene>